<keyword evidence="3" id="KW-1185">Reference proteome</keyword>
<gene>
    <name evidence="2" type="ORF">MWN34_10605</name>
</gene>
<dbReference type="Proteomes" id="UP001203284">
    <property type="component" value="Unassembled WGS sequence"/>
</dbReference>
<accession>A0ABT0DBM4</accession>
<feature type="region of interest" description="Disordered" evidence="1">
    <location>
        <begin position="114"/>
        <end position="138"/>
    </location>
</feature>
<dbReference type="EMBL" id="JALKCH010000006">
    <property type="protein sequence ID" value="MCK0197362.1"/>
    <property type="molecule type" value="Genomic_DNA"/>
</dbReference>
<proteinExistence type="predicted"/>
<feature type="compositionally biased region" description="Basic and acidic residues" evidence="1">
    <location>
        <begin position="127"/>
        <end position="138"/>
    </location>
</feature>
<evidence type="ECO:0000313" key="3">
    <source>
        <dbReference type="Proteomes" id="UP001203284"/>
    </source>
</evidence>
<name>A0ABT0DBM4_9HYPH</name>
<comment type="caution">
    <text evidence="2">The sequence shown here is derived from an EMBL/GenBank/DDBJ whole genome shotgun (WGS) entry which is preliminary data.</text>
</comment>
<evidence type="ECO:0000256" key="1">
    <source>
        <dbReference type="SAM" id="MobiDB-lite"/>
    </source>
</evidence>
<sequence>MSDKLHLISDSLSDFTVVDNRGNSVSIQLDGALAFEKIKEGSVTCNNGISGRDDGKAMVATVDGVEYRGDSYVNKPRPGIEPDGLSKALEKMGPVERLFTAAKLLVTGHVAVDLGDDKSPLQTQCDQVRKEADKGTKR</sequence>
<evidence type="ECO:0000313" key="2">
    <source>
        <dbReference type="EMBL" id="MCK0197362.1"/>
    </source>
</evidence>
<reference evidence="2 3" key="1">
    <citation type="submission" date="2022-04" db="EMBL/GenBank/DDBJ databases">
        <authorList>
            <person name="Grouzdev D.S."/>
            <person name="Pantiukh K.S."/>
            <person name="Krutkina M.S."/>
        </authorList>
    </citation>
    <scope>NUCLEOTIDE SEQUENCE [LARGE SCALE GENOMIC DNA]</scope>
    <source>
        <strain evidence="2 3">6x-1</strain>
    </source>
</reference>
<dbReference type="RefSeq" id="WP_247029072.1">
    <property type="nucleotide sequence ID" value="NZ_JALKCH010000006.1"/>
</dbReference>
<protein>
    <submittedName>
        <fullName evidence="2">Uncharacterized protein</fullName>
    </submittedName>
</protein>
<organism evidence="2 3">
    <name type="scientific">Ancylobacter crimeensis</name>
    <dbReference type="NCBI Taxonomy" id="2579147"/>
    <lineage>
        <taxon>Bacteria</taxon>
        <taxon>Pseudomonadati</taxon>
        <taxon>Pseudomonadota</taxon>
        <taxon>Alphaproteobacteria</taxon>
        <taxon>Hyphomicrobiales</taxon>
        <taxon>Xanthobacteraceae</taxon>
        <taxon>Ancylobacter</taxon>
    </lineage>
</organism>